<feature type="compositionally biased region" description="Pro residues" evidence="1">
    <location>
        <begin position="123"/>
        <end position="140"/>
    </location>
</feature>
<evidence type="ECO:0000256" key="1">
    <source>
        <dbReference type="SAM" id="MobiDB-lite"/>
    </source>
</evidence>
<gene>
    <name evidence="2" type="ORF">LZ538_12625</name>
</gene>
<name>A0ABT0S4V7_9SPHN</name>
<comment type="caution">
    <text evidence="2">The sequence shown here is derived from an EMBL/GenBank/DDBJ whole genome shotgun (WGS) entry which is preliminary data.</text>
</comment>
<accession>A0ABT0S4V7</accession>
<organism evidence="2 3">
    <name type="scientific">Sphingomonas hankyongi</name>
    <dbReference type="NCBI Taxonomy" id="2908209"/>
    <lineage>
        <taxon>Bacteria</taxon>
        <taxon>Pseudomonadati</taxon>
        <taxon>Pseudomonadota</taxon>
        <taxon>Alphaproteobacteria</taxon>
        <taxon>Sphingomonadales</taxon>
        <taxon>Sphingomonadaceae</taxon>
        <taxon>Sphingomonas</taxon>
    </lineage>
</organism>
<dbReference type="RefSeq" id="WP_249832378.1">
    <property type="nucleotide sequence ID" value="NZ_JAMGBE010000004.1"/>
</dbReference>
<proteinExistence type="predicted"/>
<evidence type="ECO:0000313" key="2">
    <source>
        <dbReference type="EMBL" id="MCL6730885.1"/>
    </source>
</evidence>
<dbReference type="Proteomes" id="UP001165342">
    <property type="component" value="Unassembled WGS sequence"/>
</dbReference>
<protein>
    <submittedName>
        <fullName evidence="2">Uncharacterized protein</fullName>
    </submittedName>
</protein>
<reference evidence="2" key="1">
    <citation type="submission" date="2022-05" db="EMBL/GenBank/DDBJ databases">
        <authorList>
            <person name="Jo J.-H."/>
            <person name="Im W.-T."/>
        </authorList>
    </citation>
    <scope>NUCLEOTIDE SEQUENCE</scope>
    <source>
        <strain evidence="2">SE220</strain>
    </source>
</reference>
<sequence length="167" mass="17928">MSSVIARQTRAQKGRCRVHSHLSLAAKLVLASALISIPGESAARHYGYGYRSYAGRYAGPYGYIARPYYRSWGYGGYRPYYAYRPYYGGYYGYAGPTIFIAAMIPPPPPVYVVPLPPPPPPVLPPPPQPVPIPQAAPAPPAAQCAPGSTMDPGGYCESVPVPSPERG</sequence>
<feature type="region of interest" description="Disordered" evidence="1">
    <location>
        <begin position="123"/>
        <end position="167"/>
    </location>
</feature>
<dbReference type="EMBL" id="JAMGBE010000004">
    <property type="protein sequence ID" value="MCL6730885.1"/>
    <property type="molecule type" value="Genomic_DNA"/>
</dbReference>
<keyword evidence="3" id="KW-1185">Reference proteome</keyword>
<evidence type="ECO:0000313" key="3">
    <source>
        <dbReference type="Proteomes" id="UP001165342"/>
    </source>
</evidence>